<protein>
    <recommendedName>
        <fullName evidence="4">WSC domain-containing protein</fullName>
    </recommendedName>
</protein>
<feature type="non-terminal residue" evidence="2">
    <location>
        <position position="1"/>
    </location>
</feature>
<accession>A0A814NHB5</accession>
<keyword evidence="3" id="KW-1185">Reference proteome</keyword>
<evidence type="ECO:0000313" key="2">
    <source>
        <dbReference type="EMBL" id="CAF1090509.1"/>
    </source>
</evidence>
<sequence>MRLLLFFVLLSLFVKLNFMSNEVNDNYTNTTFTTNFFSLDNQTDSSQMKISFETSLDPDSITSNKTTKTDNILVETNRTKLISPITYHNFTDKVVNGFDLMKMFSIQENAIYVGCVYDPILIDMRYSFKFSYDEHPNKCYDECIKKGYQYAATRKLNTNENLCFCDDRYGTYENDLISTSRRCDCHCGASLLINCGCAPFNRVFKVKDRFKNTELEFNSLGCFLQISQIPIIGFIPSQEICSEICLTKSYFSAVNK</sequence>
<evidence type="ECO:0000313" key="3">
    <source>
        <dbReference type="Proteomes" id="UP000663879"/>
    </source>
</evidence>
<organism evidence="2 3">
    <name type="scientific">Brachionus calyciflorus</name>
    <dbReference type="NCBI Taxonomy" id="104777"/>
    <lineage>
        <taxon>Eukaryota</taxon>
        <taxon>Metazoa</taxon>
        <taxon>Spiralia</taxon>
        <taxon>Gnathifera</taxon>
        <taxon>Rotifera</taxon>
        <taxon>Eurotatoria</taxon>
        <taxon>Monogononta</taxon>
        <taxon>Pseudotrocha</taxon>
        <taxon>Ploima</taxon>
        <taxon>Brachionidae</taxon>
        <taxon>Brachionus</taxon>
    </lineage>
</organism>
<feature type="chain" id="PRO_5032820800" description="WSC domain-containing protein" evidence="1">
    <location>
        <begin position="20"/>
        <end position="256"/>
    </location>
</feature>
<proteinExistence type="predicted"/>
<gene>
    <name evidence="2" type="ORF">OXX778_LOCUS20646</name>
</gene>
<comment type="caution">
    <text evidence="2">The sequence shown here is derived from an EMBL/GenBank/DDBJ whole genome shotgun (WGS) entry which is preliminary data.</text>
</comment>
<keyword evidence="1" id="KW-0732">Signal</keyword>
<name>A0A814NHB5_9BILA</name>
<reference evidence="2" key="1">
    <citation type="submission" date="2021-02" db="EMBL/GenBank/DDBJ databases">
        <authorList>
            <person name="Nowell W R."/>
        </authorList>
    </citation>
    <scope>NUCLEOTIDE SEQUENCE</scope>
    <source>
        <strain evidence="2">Ploen Becks lab</strain>
    </source>
</reference>
<feature type="signal peptide" evidence="1">
    <location>
        <begin position="1"/>
        <end position="19"/>
    </location>
</feature>
<evidence type="ECO:0000256" key="1">
    <source>
        <dbReference type="SAM" id="SignalP"/>
    </source>
</evidence>
<evidence type="ECO:0008006" key="4">
    <source>
        <dbReference type="Google" id="ProtNLM"/>
    </source>
</evidence>
<dbReference type="AlphaFoldDB" id="A0A814NHB5"/>
<dbReference type="EMBL" id="CAJNOC010007024">
    <property type="protein sequence ID" value="CAF1090509.1"/>
    <property type="molecule type" value="Genomic_DNA"/>
</dbReference>
<dbReference type="Proteomes" id="UP000663879">
    <property type="component" value="Unassembled WGS sequence"/>
</dbReference>